<feature type="region of interest" description="Disordered" evidence="1">
    <location>
        <begin position="96"/>
        <end position="116"/>
    </location>
</feature>
<gene>
    <name evidence="2" type="ORF">DFR70_102875</name>
</gene>
<dbReference type="RefSeq" id="WP_146251051.1">
    <property type="nucleotide sequence ID" value="NZ_QJKF01000002.1"/>
</dbReference>
<dbReference type="EMBL" id="QJKF01000002">
    <property type="protein sequence ID" value="PXX69187.1"/>
    <property type="molecule type" value="Genomic_DNA"/>
</dbReference>
<comment type="caution">
    <text evidence="2">The sequence shown here is derived from an EMBL/GenBank/DDBJ whole genome shotgun (WGS) entry which is preliminary data.</text>
</comment>
<reference evidence="2 3" key="1">
    <citation type="submission" date="2018-05" db="EMBL/GenBank/DDBJ databases">
        <title>Genomic Encyclopedia of Type Strains, Phase IV (KMG-IV): sequencing the most valuable type-strain genomes for metagenomic binning, comparative biology and taxonomic classification.</title>
        <authorList>
            <person name="Goeker M."/>
        </authorList>
    </citation>
    <scope>NUCLEOTIDE SEQUENCE [LARGE SCALE GENOMIC DNA]</scope>
    <source>
        <strain evidence="2 3">DSM 44704</strain>
    </source>
</reference>
<organism evidence="2 3">
    <name type="scientific">Nocardia tenerifensis</name>
    <dbReference type="NCBI Taxonomy" id="228006"/>
    <lineage>
        <taxon>Bacteria</taxon>
        <taxon>Bacillati</taxon>
        <taxon>Actinomycetota</taxon>
        <taxon>Actinomycetes</taxon>
        <taxon>Mycobacteriales</taxon>
        <taxon>Nocardiaceae</taxon>
        <taxon>Nocardia</taxon>
    </lineage>
</organism>
<feature type="region of interest" description="Disordered" evidence="1">
    <location>
        <begin position="1"/>
        <end position="29"/>
    </location>
</feature>
<dbReference type="AlphaFoldDB" id="A0A318KL81"/>
<protein>
    <submittedName>
        <fullName evidence="2">Uncharacterized protein</fullName>
    </submittedName>
</protein>
<evidence type="ECO:0000313" key="2">
    <source>
        <dbReference type="EMBL" id="PXX69187.1"/>
    </source>
</evidence>
<keyword evidence="3" id="KW-1185">Reference proteome</keyword>
<accession>A0A318KL81</accession>
<feature type="compositionally biased region" description="Polar residues" evidence="1">
    <location>
        <begin position="1"/>
        <end position="13"/>
    </location>
</feature>
<proteinExistence type="predicted"/>
<evidence type="ECO:0000313" key="3">
    <source>
        <dbReference type="Proteomes" id="UP000247569"/>
    </source>
</evidence>
<evidence type="ECO:0000256" key="1">
    <source>
        <dbReference type="SAM" id="MobiDB-lite"/>
    </source>
</evidence>
<name>A0A318KL81_9NOCA</name>
<dbReference type="Proteomes" id="UP000247569">
    <property type="component" value="Unassembled WGS sequence"/>
</dbReference>
<dbReference type="OrthoDB" id="4564957at2"/>
<sequence length="116" mass="12964">MPYSTQLGYTGSPTRVRLPHRPADPPGQKLDGNAEFADASDRLVRHLFDVGLQLHRVLDEIDDTVQPRLRATITGLVDDLDMLIRDTGLAMLALASERKEPAPADGKIPRTRLRRR</sequence>